<comment type="caution">
    <text evidence="1">The sequence shown here is derived from an EMBL/GenBank/DDBJ whole genome shotgun (WGS) entry which is preliminary data.</text>
</comment>
<dbReference type="EMBL" id="AWEZ01000073">
    <property type="protein sequence ID" value="ERL06007.1"/>
    <property type="molecule type" value="Genomic_DNA"/>
</dbReference>
<accession>U2USA5</accession>
<keyword evidence="2" id="KW-1185">Reference proteome</keyword>
<name>U2USA5_9ACTN</name>
<dbReference type="AlphaFoldDB" id="U2USA5"/>
<sequence length="411" mass="42864">MGRRTQGFLTTTRRGLFRAGVATGIAVASIGVLAGCKHKDDGSTRPTVVDGGSADYVIDPSTNESNYSSAELSLKETGSWTIAVGNVLKPSEGSLVAATTAGSSAAPMVKASTFSISSGAISELVTEPVADDKGNVVIYDVGCSDSVYAWVELNLLTHDWALYATALSSGKLAGDPTSLWSAGADWDPASFVVSGKMVIWQVMPSNSGSRRSEHSYCYLWTVGDSSATTAVDSPGRFGTAPTVSDGIVTLTPRVNADAGTYYGITAYGLSDGMGSQIDQLVLPSEVKPFSAVRMGDDFAFSIEANYSSGGLLGQMGTYIGHGEGPFVALSREPSAPVAGKGSVYIVRANASYFVIDTDARTYATLPAANRALDYGEYPVRAGTCDTFVTYATVKTQDTGYPESVSVRAFAL</sequence>
<dbReference type="PATRIC" id="fig|1125712.3.peg.2455"/>
<dbReference type="eggNOG" id="ENOG5033TEB">
    <property type="taxonomic scope" value="Bacteria"/>
</dbReference>
<dbReference type="OrthoDB" id="3177279at2"/>
<evidence type="ECO:0000313" key="1">
    <source>
        <dbReference type="EMBL" id="ERL06007.1"/>
    </source>
</evidence>
<dbReference type="Proteomes" id="UP000016638">
    <property type="component" value="Unassembled WGS sequence"/>
</dbReference>
<evidence type="ECO:0000313" key="2">
    <source>
        <dbReference type="Proteomes" id="UP000016638"/>
    </source>
</evidence>
<organism evidence="1 2">
    <name type="scientific">Olsenella profusa F0195</name>
    <dbReference type="NCBI Taxonomy" id="1125712"/>
    <lineage>
        <taxon>Bacteria</taxon>
        <taxon>Bacillati</taxon>
        <taxon>Actinomycetota</taxon>
        <taxon>Coriobacteriia</taxon>
        <taxon>Coriobacteriales</taxon>
        <taxon>Atopobiaceae</taxon>
        <taxon>Olsenella</taxon>
    </lineage>
</organism>
<proteinExistence type="predicted"/>
<reference evidence="1 2" key="1">
    <citation type="submission" date="2013-08" db="EMBL/GenBank/DDBJ databases">
        <authorList>
            <person name="Durkin A.S."/>
            <person name="Haft D.R."/>
            <person name="McCorrison J."/>
            <person name="Torralba M."/>
            <person name="Gillis M."/>
            <person name="Haft D.H."/>
            <person name="Methe B."/>
            <person name="Sutton G."/>
            <person name="Nelson K.E."/>
        </authorList>
    </citation>
    <scope>NUCLEOTIDE SEQUENCE [LARGE SCALE GENOMIC DNA]</scope>
    <source>
        <strain evidence="1 2">F0195</strain>
    </source>
</reference>
<protein>
    <submittedName>
        <fullName evidence="1">Uncharacterized protein</fullName>
    </submittedName>
</protein>
<dbReference type="STRING" id="1125712.HMPREF1316_0779"/>
<gene>
    <name evidence="1" type="ORF">HMPREF1316_0779</name>
</gene>